<organism evidence="2 3">
    <name type="scientific">Reticulibacter mediterranei</name>
    <dbReference type="NCBI Taxonomy" id="2778369"/>
    <lineage>
        <taxon>Bacteria</taxon>
        <taxon>Bacillati</taxon>
        <taxon>Chloroflexota</taxon>
        <taxon>Ktedonobacteria</taxon>
        <taxon>Ktedonobacterales</taxon>
        <taxon>Reticulibacteraceae</taxon>
        <taxon>Reticulibacter</taxon>
    </lineage>
</organism>
<protein>
    <recommendedName>
        <fullName evidence="4">LURP-one-related family protein</fullName>
    </recommendedName>
</protein>
<gene>
    <name evidence="2" type="ORF">KSF_070640</name>
</gene>
<evidence type="ECO:0000313" key="3">
    <source>
        <dbReference type="Proteomes" id="UP000597444"/>
    </source>
</evidence>
<dbReference type="PANTHER" id="PTHR31087">
    <property type="match status" value="1"/>
</dbReference>
<keyword evidence="3" id="KW-1185">Reference proteome</keyword>
<dbReference type="PANTHER" id="PTHR31087:SF161">
    <property type="entry name" value="TUBBY C 2 FAMILY PROTEIN"/>
    <property type="match status" value="1"/>
</dbReference>
<dbReference type="AlphaFoldDB" id="A0A8J3IM16"/>
<dbReference type="InterPro" id="IPR025659">
    <property type="entry name" value="Tubby-like_C"/>
</dbReference>
<evidence type="ECO:0008006" key="4">
    <source>
        <dbReference type="Google" id="ProtNLM"/>
    </source>
</evidence>
<dbReference type="SUPFAM" id="SSF54518">
    <property type="entry name" value="Tubby C-terminal domain-like"/>
    <property type="match status" value="1"/>
</dbReference>
<dbReference type="RefSeq" id="WP_220207604.1">
    <property type="nucleotide sequence ID" value="NZ_BNJK01000001.1"/>
</dbReference>
<evidence type="ECO:0000256" key="1">
    <source>
        <dbReference type="ARBA" id="ARBA00005437"/>
    </source>
</evidence>
<sequence>MRYLIREKLIRLGEDSTIMNEAGQPILEVDGKVFSLHDRLVVRDMNGNEVAGVHRRLIALRPTYEITRGGQEVAEVRKHLISPFVDRFTIDIPGPNDLEVTGSIFEHEFTIAQGGQVVATVSKRWFSLTDTYGVDIAPGQDDMLILASVLALDLAEDRERENRDG</sequence>
<reference evidence="2" key="1">
    <citation type="submission" date="2020-10" db="EMBL/GenBank/DDBJ databases">
        <title>Taxonomic study of unclassified bacteria belonging to the class Ktedonobacteria.</title>
        <authorList>
            <person name="Yabe S."/>
            <person name="Wang C.M."/>
            <person name="Zheng Y."/>
            <person name="Sakai Y."/>
            <person name="Cavaletti L."/>
            <person name="Monciardini P."/>
            <person name="Donadio S."/>
        </authorList>
    </citation>
    <scope>NUCLEOTIDE SEQUENCE</scope>
    <source>
        <strain evidence="2">ID150040</strain>
    </source>
</reference>
<proteinExistence type="inferred from homology"/>
<dbReference type="Proteomes" id="UP000597444">
    <property type="component" value="Unassembled WGS sequence"/>
</dbReference>
<dbReference type="Pfam" id="PF04525">
    <property type="entry name" value="LOR"/>
    <property type="match status" value="1"/>
</dbReference>
<dbReference type="InterPro" id="IPR007612">
    <property type="entry name" value="LOR"/>
</dbReference>
<evidence type="ECO:0000313" key="2">
    <source>
        <dbReference type="EMBL" id="GHO97016.1"/>
    </source>
</evidence>
<comment type="caution">
    <text evidence="2">The sequence shown here is derived from an EMBL/GenBank/DDBJ whole genome shotgun (WGS) entry which is preliminary data.</text>
</comment>
<dbReference type="InterPro" id="IPR038595">
    <property type="entry name" value="LOR_sf"/>
</dbReference>
<dbReference type="EMBL" id="BNJK01000001">
    <property type="protein sequence ID" value="GHO97016.1"/>
    <property type="molecule type" value="Genomic_DNA"/>
</dbReference>
<comment type="similarity">
    <text evidence="1">Belongs to the LOR family.</text>
</comment>
<accession>A0A8J3IM16</accession>
<name>A0A8J3IM16_9CHLR</name>
<dbReference type="Gene3D" id="2.40.160.200">
    <property type="entry name" value="LURP1-related"/>
    <property type="match status" value="1"/>
</dbReference>